<evidence type="ECO:0000256" key="1">
    <source>
        <dbReference type="SAM" id="MobiDB-lite"/>
    </source>
</evidence>
<dbReference type="AlphaFoldDB" id="A0A8S4R1U8"/>
<accession>A0A8S4R1U8</accession>
<name>A0A8S4R1U8_9NEOP</name>
<feature type="region of interest" description="Disordered" evidence="1">
    <location>
        <begin position="33"/>
        <end position="74"/>
    </location>
</feature>
<comment type="caution">
    <text evidence="2">The sequence shown here is derived from an EMBL/GenBank/DDBJ whole genome shotgun (WGS) entry which is preliminary data.</text>
</comment>
<reference evidence="2" key="1">
    <citation type="submission" date="2022-03" db="EMBL/GenBank/DDBJ databases">
        <authorList>
            <person name="Lindestad O."/>
        </authorList>
    </citation>
    <scope>NUCLEOTIDE SEQUENCE</scope>
</reference>
<proteinExistence type="predicted"/>
<evidence type="ECO:0000313" key="2">
    <source>
        <dbReference type="EMBL" id="CAH2228108.1"/>
    </source>
</evidence>
<keyword evidence="3" id="KW-1185">Reference proteome</keyword>
<organism evidence="2 3">
    <name type="scientific">Pararge aegeria aegeria</name>
    <dbReference type="NCBI Taxonomy" id="348720"/>
    <lineage>
        <taxon>Eukaryota</taxon>
        <taxon>Metazoa</taxon>
        <taxon>Ecdysozoa</taxon>
        <taxon>Arthropoda</taxon>
        <taxon>Hexapoda</taxon>
        <taxon>Insecta</taxon>
        <taxon>Pterygota</taxon>
        <taxon>Neoptera</taxon>
        <taxon>Endopterygota</taxon>
        <taxon>Lepidoptera</taxon>
        <taxon>Glossata</taxon>
        <taxon>Ditrysia</taxon>
        <taxon>Papilionoidea</taxon>
        <taxon>Nymphalidae</taxon>
        <taxon>Satyrinae</taxon>
        <taxon>Satyrini</taxon>
        <taxon>Parargina</taxon>
        <taxon>Pararge</taxon>
    </lineage>
</organism>
<feature type="non-terminal residue" evidence="2">
    <location>
        <position position="1"/>
    </location>
</feature>
<gene>
    <name evidence="2" type="primary">jg856</name>
    <name evidence="2" type="ORF">PAEG_LOCUS8210</name>
</gene>
<sequence length="126" mass="13383">SPGGWATVTLSHTSANQLAAPASLWDILKRPYNRQSRTGNTRRAFQPEDLSPTGDGFPASIAQGSTSRGAGGDYEHDACARSSFDVSVEIRRLPLSTAPPLTASFCDITCSQKETIASQDLTACHT</sequence>
<evidence type="ECO:0000313" key="3">
    <source>
        <dbReference type="Proteomes" id="UP000838756"/>
    </source>
</evidence>
<dbReference type="Proteomes" id="UP000838756">
    <property type="component" value="Unassembled WGS sequence"/>
</dbReference>
<feature type="compositionally biased region" description="Polar residues" evidence="1">
    <location>
        <begin position="33"/>
        <end position="43"/>
    </location>
</feature>
<dbReference type="EMBL" id="CAKXAJ010023797">
    <property type="protein sequence ID" value="CAH2228108.1"/>
    <property type="molecule type" value="Genomic_DNA"/>
</dbReference>
<protein>
    <submittedName>
        <fullName evidence="2">Jg856 protein</fullName>
    </submittedName>
</protein>